<accession>A0ABS5JRP7</accession>
<protein>
    <submittedName>
        <fullName evidence="3">Tetratricopeptide repeat protein</fullName>
    </submittedName>
</protein>
<dbReference type="PROSITE" id="PS50005">
    <property type="entry name" value="TPR"/>
    <property type="match status" value="1"/>
</dbReference>
<evidence type="ECO:0000256" key="2">
    <source>
        <dbReference type="SAM" id="Phobius"/>
    </source>
</evidence>
<keyword evidence="2" id="KW-1133">Transmembrane helix</keyword>
<evidence type="ECO:0000256" key="1">
    <source>
        <dbReference type="PROSITE-ProRule" id="PRU00339"/>
    </source>
</evidence>
<keyword evidence="1" id="KW-0802">TPR repeat</keyword>
<proteinExistence type="predicted"/>
<sequence>MSKQQKGAHADENLEHVESALSKTEHFIEENQNILTTVALVVIAIVAGYYGLSKLYFQPLENNAQKQIFYAQQYFEQDSFKLALNGDGINPGFIEIMDEYGSTKAGKLSAFYVGVSNLHLGNFDEAISYLGDFSTDDEMIAATAAGAMGDAYMELGQTEKAISQYKKAASFKNSLTAPTYLMKLGVAYEAANNKDEAVKAYTTIKDEYKTSTEARQIDKYITRAELK</sequence>
<evidence type="ECO:0000313" key="3">
    <source>
        <dbReference type="EMBL" id="MBS2097515.1"/>
    </source>
</evidence>
<dbReference type="RefSeq" id="WP_212214019.1">
    <property type="nucleotide sequence ID" value="NZ_JAGUCO010000002.1"/>
</dbReference>
<dbReference type="InterPro" id="IPR019734">
    <property type="entry name" value="TPR_rpt"/>
</dbReference>
<keyword evidence="2" id="KW-0812">Transmembrane</keyword>
<comment type="caution">
    <text evidence="3">The sequence shown here is derived from an EMBL/GenBank/DDBJ whole genome shotgun (WGS) entry which is preliminary data.</text>
</comment>
<dbReference type="Proteomes" id="UP000708576">
    <property type="component" value="Unassembled WGS sequence"/>
</dbReference>
<dbReference type="Gene3D" id="1.25.40.10">
    <property type="entry name" value="Tetratricopeptide repeat domain"/>
    <property type="match status" value="1"/>
</dbReference>
<gene>
    <name evidence="3" type="ORF">KEM10_04435</name>
</gene>
<name>A0ABS5JRP7_9BACT</name>
<keyword evidence="4" id="KW-1185">Reference proteome</keyword>
<evidence type="ECO:0000313" key="4">
    <source>
        <dbReference type="Proteomes" id="UP000708576"/>
    </source>
</evidence>
<feature type="repeat" description="TPR" evidence="1">
    <location>
        <begin position="142"/>
        <end position="175"/>
    </location>
</feature>
<dbReference type="Pfam" id="PF13414">
    <property type="entry name" value="TPR_11"/>
    <property type="match status" value="1"/>
</dbReference>
<reference evidence="3 4" key="1">
    <citation type="journal article" date="2015" name="Int. J. Syst. Evol. Microbiol.">
        <title>Carboxylicivirga linearis sp. nov., isolated from a sea cucumber culture pond.</title>
        <authorList>
            <person name="Wang F.Q."/>
            <person name="Zhou Y.X."/>
            <person name="Lin X.Z."/>
            <person name="Chen G.J."/>
            <person name="Du Z.J."/>
        </authorList>
    </citation>
    <scope>NUCLEOTIDE SEQUENCE [LARGE SCALE GENOMIC DNA]</scope>
    <source>
        <strain evidence="3 4">FB218</strain>
    </source>
</reference>
<dbReference type="InterPro" id="IPR011990">
    <property type="entry name" value="TPR-like_helical_dom_sf"/>
</dbReference>
<organism evidence="3 4">
    <name type="scientific">Carboxylicivirga linearis</name>
    <dbReference type="NCBI Taxonomy" id="1628157"/>
    <lineage>
        <taxon>Bacteria</taxon>
        <taxon>Pseudomonadati</taxon>
        <taxon>Bacteroidota</taxon>
        <taxon>Bacteroidia</taxon>
        <taxon>Marinilabiliales</taxon>
        <taxon>Marinilabiliaceae</taxon>
        <taxon>Carboxylicivirga</taxon>
    </lineage>
</organism>
<dbReference type="EMBL" id="JAGUCO010000002">
    <property type="protein sequence ID" value="MBS2097515.1"/>
    <property type="molecule type" value="Genomic_DNA"/>
</dbReference>
<dbReference type="SMART" id="SM00028">
    <property type="entry name" value="TPR"/>
    <property type="match status" value="2"/>
</dbReference>
<feature type="transmembrane region" description="Helical" evidence="2">
    <location>
        <begin position="34"/>
        <end position="52"/>
    </location>
</feature>
<keyword evidence="2" id="KW-0472">Membrane</keyword>
<dbReference type="SUPFAM" id="SSF48452">
    <property type="entry name" value="TPR-like"/>
    <property type="match status" value="1"/>
</dbReference>